<dbReference type="InterPro" id="IPR036249">
    <property type="entry name" value="Thioredoxin-like_sf"/>
</dbReference>
<keyword evidence="7" id="KW-1185">Reference proteome</keyword>
<dbReference type="Gene3D" id="3.40.30.10">
    <property type="entry name" value="Glutaredoxin"/>
    <property type="match status" value="1"/>
</dbReference>
<dbReference type="Pfam" id="PF08534">
    <property type="entry name" value="Redoxin"/>
    <property type="match status" value="1"/>
</dbReference>
<accession>A0A239XPV3</accession>
<keyword evidence="3" id="KW-1015">Disulfide bond</keyword>
<evidence type="ECO:0000313" key="7">
    <source>
        <dbReference type="Proteomes" id="UP000215196"/>
    </source>
</evidence>
<reference evidence="6 7" key="1">
    <citation type="submission" date="2017-06" db="EMBL/GenBank/DDBJ databases">
        <authorList>
            <consortium name="Pathogen Informatics"/>
        </authorList>
    </citation>
    <scope>NUCLEOTIDE SEQUENCE [LARGE SCALE GENOMIC DNA]</scope>
    <source>
        <strain evidence="6 7">NCTC13490</strain>
    </source>
</reference>
<dbReference type="SUPFAM" id="SSF52833">
    <property type="entry name" value="Thioredoxin-like"/>
    <property type="match status" value="1"/>
</dbReference>
<dbReference type="PANTHER" id="PTHR42852:SF6">
    <property type="entry name" value="THIOL:DISULFIDE INTERCHANGE PROTEIN DSBE"/>
    <property type="match status" value="1"/>
</dbReference>
<dbReference type="GO" id="GO:0030313">
    <property type="term" value="C:cell envelope"/>
    <property type="evidence" value="ECO:0007669"/>
    <property type="project" value="UniProtKB-SubCell"/>
</dbReference>
<dbReference type="CDD" id="cd02966">
    <property type="entry name" value="TlpA_like_family"/>
    <property type="match status" value="1"/>
</dbReference>
<organism evidence="6 7">
    <name type="scientific">Chryseobacterium taklimakanense</name>
    <dbReference type="NCBI Taxonomy" id="536441"/>
    <lineage>
        <taxon>Bacteria</taxon>
        <taxon>Pseudomonadati</taxon>
        <taxon>Bacteroidota</taxon>
        <taxon>Flavobacteriia</taxon>
        <taxon>Flavobacteriales</taxon>
        <taxon>Weeksellaceae</taxon>
        <taxon>Chryseobacterium group</taxon>
        <taxon>Chryseobacterium</taxon>
    </lineage>
</organism>
<dbReference type="GO" id="GO:0017004">
    <property type="term" value="P:cytochrome complex assembly"/>
    <property type="evidence" value="ECO:0007669"/>
    <property type="project" value="UniProtKB-KW"/>
</dbReference>
<evidence type="ECO:0000259" key="5">
    <source>
        <dbReference type="PROSITE" id="PS51352"/>
    </source>
</evidence>
<dbReference type="PROSITE" id="PS00194">
    <property type="entry name" value="THIOREDOXIN_1"/>
    <property type="match status" value="1"/>
</dbReference>
<evidence type="ECO:0000256" key="3">
    <source>
        <dbReference type="ARBA" id="ARBA00023157"/>
    </source>
</evidence>
<name>A0A239XPV3_9FLAO</name>
<evidence type="ECO:0000256" key="4">
    <source>
        <dbReference type="ARBA" id="ARBA00023284"/>
    </source>
</evidence>
<evidence type="ECO:0000313" key="6">
    <source>
        <dbReference type="EMBL" id="SNV48795.1"/>
    </source>
</evidence>
<feature type="domain" description="Thioredoxin" evidence="5">
    <location>
        <begin position="28"/>
        <end position="176"/>
    </location>
</feature>
<evidence type="ECO:0000256" key="2">
    <source>
        <dbReference type="ARBA" id="ARBA00022748"/>
    </source>
</evidence>
<dbReference type="InterPro" id="IPR013766">
    <property type="entry name" value="Thioredoxin_domain"/>
</dbReference>
<dbReference type="PROSITE" id="PS51352">
    <property type="entry name" value="THIOREDOXIN_2"/>
    <property type="match status" value="1"/>
</dbReference>
<dbReference type="InterPro" id="IPR013740">
    <property type="entry name" value="Redoxin"/>
</dbReference>
<dbReference type="KEGG" id="ctak:4412677_01982"/>
<dbReference type="EMBL" id="LT906465">
    <property type="protein sequence ID" value="SNV48795.1"/>
    <property type="molecule type" value="Genomic_DNA"/>
</dbReference>
<keyword evidence="4" id="KW-0676">Redox-active center</keyword>
<proteinExistence type="predicted"/>
<dbReference type="InterPro" id="IPR017937">
    <property type="entry name" value="Thioredoxin_CS"/>
</dbReference>
<evidence type="ECO:0000256" key="1">
    <source>
        <dbReference type="ARBA" id="ARBA00004196"/>
    </source>
</evidence>
<gene>
    <name evidence="6" type="primary">stoA</name>
    <name evidence="6" type="ORF">SAMEA4412677_01982</name>
</gene>
<keyword evidence="2" id="KW-0201">Cytochrome c-type biogenesis</keyword>
<dbReference type="InterPro" id="IPR050553">
    <property type="entry name" value="Thioredoxin_ResA/DsbE_sf"/>
</dbReference>
<dbReference type="PANTHER" id="PTHR42852">
    <property type="entry name" value="THIOL:DISULFIDE INTERCHANGE PROTEIN DSBE"/>
    <property type="match status" value="1"/>
</dbReference>
<dbReference type="GO" id="GO:0016491">
    <property type="term" value="F:oxidoreductase activity"/>
    <property type="evidence" value="ECO:0007669"/>
    <property type="project" value="InterPro"/>
</dbReference>
<comment type="subcellular location">
    <subcellularLocation>
        <location evidence="1">Cell envelope</location>
    </subcellularLocation>
</comment>
<dbReference type="AlphaFoldDB" id="A0A239XPV3"/>
<dbReference type="RefSeq" id="WP_095072858.1">
    <property type="nucleotide sequence ID" value="NZ_LT906465.1"/>
</dbReference>
<protein>
    <submittedName>
        <fullName evidence="6">Stage IV sporulation protein H</fullName>
    </submittedName>
</protein>
<dbReference type="Proteomes" id="UP000215196">
    <property type="component" value="Chromosome 1"/>
</dbReference>
<sequence length="176" mass="20310">MKKNIIYIVLFAALAAIAFIPGVKNLFFPVAEIESAVTVDEADYDIHLKGINTNSTNLKNFRGKKLLFLNFWGTWCAPCREEWPTIQKLYDSKKDKADFVLIAMMDKEDNVRKFLKENNYTVPVYIAESPINEKILPKVFPTTFLLDKNGRILQKENTTKDWNSKSVHEFIDNVSK</sequence>